<sequence length="240" mass="27934">MKITVEEETVSCPFEKELAQMKEDNDLREAQGTSVLTSSTYQIGEIIENKEVQEATREKIQYQVEEIRVKDQIDMKEFSEEYFIPDFESKIKSWLNEDGTLKEHERYPLKENGTPDQTNAEKVQGQFVVVHVKAKNAGEDAVDTMLAPLLYTYEQQVNNTLQQVYRYTNASESYQFLSGEMPVYQNIQENTENEKQHIFFKELQSGEEAEYTLIYVIDKDQVQDAYLQFFEGAGLVKVEK</sequence>
<keyword evidence="2" id="KW-1185">Reference proteome</keyword>
<dbReference type="AlphaFoldDB" id="A0A9W6C6I1"/>
<gene>
    <name evidence="1" type="ORF">Selli1_22630</name>
</gene>
<dbReference type="Proteomes" id="UP001145145">
    <property type="component" value="Unassembled WGS sequence"/>
</dbReference>
<accession>A0A9W6C6I1</accession>
<reference evidence="1 2" key="1">
    <citation type="journal article" date="2023" name="Int. J. Syst. Evol. Microbiol.">
        <title>Sellimonas catena sp. nov., isolated from human faeces.</title>
        <authorList>
            <person name="Hisatomi A."/>
            <person name="Ohkuma M."/>
            <person name="Sakamoto M."/>
        </authorList>
    </citation>
    <scope>NUCLEOTIDE SEQUENCE [LARGE SCALE GENOMIC DNA]</scope>
    <source>
        <strain evidence="1 2">12EGH17</strain>
    </source>
</reference>
<protein>
    <submittedName>
        <fullName evidence="1">Uncharacterized protein</fullName>
    </submittedName>
</protein>
<organism evidence="1 2">
    <name type="scientific">Sellimonas catena</name>
    <dbReference type="NCBI Taxonomy" id="2994035"/>
    <lineage>
        <taxon>Bacteria</taxon>
        <taxon>Bacillati</taxon>
        <taxon>Bacillota</taxon>
        <taxon>Clostridia</taxon>
        <taxon>Lachnospirales</taxon>
        <taxon>Lachnospiraceae</taxon>
        <taxon>Sellimonas</taxon>
    </lineage>
</organism>
<evidence type="ECO:0000313" key="1">
    <source>
        <dbReference type="EMBL" id="GLG05089.1"/>
    </source>
</evidence>
<name>A0A9W6C6I1_9FIRM</name>
<comment type="caution">
    <text evidence="1">The sequence shown here is derived from an EMBL/GenBank/DDBJ whole genome shotgun (WGS) entry which is preliminary data.</text>
</comment>
<evidence type="ECO:0000313" key="2">
    <source>
        <dbReference type="Proteomes" id="UP001145145"/>
    </source>
</evidence>
<proteinExistence type="predicted"/>
<dbReference type="EMBL" id="BSBO01000023">
    <property type="protein sequence ID" value="GLG05089.1"/>
    <property type="molecule type" value="Genomic_DNA"/>
</dbReference>